<dbReference type="OrthoDB" id="10261408at2759"/>
<dbReference type="SUPFAM" id="SSF57701">
    <property type="entry name" value="Zn2/Cys6 DNA-binding domain"/>
    <property type="match status" value="1"/>
</dbReference>
<protein>
    <recommendedName>
        <fullName evidence="2">Zn(2)-C6 fungal-type domain-containing protein</fullName>
    </recommendedName>
</protein>
<evidence type="ECO:0000259" key="2">
    <source>
        <dbReference type="PROSITE" id="PS50048"/>
    </source>
</evidence>
<feature type="compositionally biased region" description="Polar residues" evidence="1">
    <location>
        <begin position="76"/>
        <end position="99"/>
    </location>
</feature>
<dbReference type="EMBL" id="MU155231">
    <property type="protein sequence ID" value="KAF9478562.1"/>
    <property type="molecule type" value="Genomic_DNA"/>
</dbReference>
<feature type="domain" description="Zn(2)-C6 fungal-type" evidence="2">
    <location>
        <begin position="399"/>
        <end position="434"/>
    </location>
</feature>
<feature type="region of interest" description="Disordered" evidence="1">
    <location>
        <begin position="75"/>
        <end position="99"/>
    </location>
</feature>
<feature type="region of interest" description="Disordered" evidence="1">
    <location>
        <begin position="348"/>
        <end position="393"/>
    </location>
</feature>
<accession>A0A9P5YZR0</accession>
<proteinExistence type="predicted"/>
<feature type="compositionally biased region" description="Polar residues" evidence="1">
    <location>
        <begin position="355"/>
        <end position="386"/>
    </location>
</feature>
<feature type="region of interest" description="Disordered" evidence="1">
    <location>
        <begin position="1"/>
        <end position="61"/>
    </location>
</feature>
<evidence type="ECO:0000313" key="4">
    <source>
        <dbReference type="Proteomes" id="UP000807469"/>
    </source>
</evidence>
<dbReference type="Pfam" id="PF00172">
    <property type="entry name" value="Zn_clus"/>
    <property type="match status" value="1"/>
</dbReference>
<feature type="compositionally biased region" description="Low complexity" evidence="1">
    <location>
        <begin position="297"/>
        <end position="318"/>
    </location>
</feature>
<keyword evidence="4" id="KW-1185">Reference proteome</keyword>
<name>A0A9P5YZR0_9AGAR</name>
<evidence type="ECO:0000256" key="1">
    <source>
        <dbReference type="SAM" id="MobiDB-lite"/>
    </source>
</evidence>
<evidence type="ECO:0000313" key="3">
    <source>
        <dbReference type="EMBL" id="KAF9478562.1"/>
    </source>
</evidence>
<dbReference type="InterPro" id="IPR001138">
    <property type="entry name" value="Zn2Cys6_DnaBD"/>
</dbReference>
<dbReference type="CDD" id="cd00067">
    <property type="entry name" value="GAL4"/>
    <property type="match status" value="1"/>
</dbReference>
<feature type="region of interest" description="Disordered" evidence="1">
    <location>
        <begin position="288"/>
        <end position="325"/>
    </location>
</feature>
<dbReference type="PROSITE" id="PS50048">
    <property type="entry name" value="ZN2_CY6_FUNGAL_2"/>
    <property type="match status" value="1"/>
</dbReference>
<dbReference type="Gene3D" id="4.10.240.10">
    <property type="entry name" value="Zn(2)-C6 fungal-type DNA-binding domain"/>
    <property type="match status" value="1"/>
</dbReference>
<feature type="compositionally biased region" description="Polar residues" evidence="1">
    <location>
        <begin position="50"/>
        <end position="60"/>
    </location>
</feature>
<dbReference type="PROSITE" id="PS00463">
    <property type="entry name" value="ZN2_CY6_FUNGAL_1"/>
    <property type="match status" value="1"/>
</dbReference>
<organism evidence="3 4">
    <name type="scientific">Pholiota conissans</name>
    <dbReference type="NCBI Taxonomy" id="109636"/>
    <lineage>
        <taxon>Eukaryota</taxon>
        <taxon>Fungi</taxon>
        <taxon>Dikarya</taxon>
        <taxon>Basidiomycota</taxon>
        <taxon>Agaricomycotina</taxon>
        <taxon>Agaricomycetes</taxon>
        <taxon>Agaricomycetidae</taxon>
        <taxon>Agaricales</taxon>
        <taxon>Agaricineae</taxon>
        <taxon>Strophariaceae</taxon>
        <taxon>Pholiota</taxon>
    </lineage>
</organism>
<comment type="caution">
    <text evidence="3">The sequence shown here is derived from an EMBL/GenBank/DDBJ whole genome shotgun (WGS) entry which is preliminary data.</text>
</comment>
<feature type="compositionally biased region" description="Pro residues" evidence="1">
    <location>
        <begin position="38"/>
        <end position="48"/>
    </location>
</feature>
<sequence length="434" mass="48497">MSFSKPSLPFDENVSGCAPPSSGVTSEELHLLLNLPLPYTPHSPPAPSDTPESSLPNSPHLQGYAESIKKREDTEFTTGSASVNAQQKGESSTIINQNIGARSFDERSPKFPFPTYADFSHIFTREEYDAIAICYDLYGFESSRFVFAENIFLTQKTATLDLFGRLQIYDVMHYTQSLEETTAQKTIETPPVSFHYSISSFNEPTELGDVDSSSDQTDYTSRLNQGDLTARLLRANERSLFRRGKAYHGILNWSVKQEIRFQKRHGIASPLNSVPPTIPHDLEEFFKNRTKQRKKSSSSSSSSYGNSSGYHSRSSSFSSERRIPGSMRTESDFPYAYQIDSLQMQPSLTDAHDIPSSSPVNPSTMGSMLPSRPSSPALSKSPTGSRSQKKNKNMRPWRACLQCRSRKVKCSGPLRTGDSDSCWNCIDRSLVCEY</sequence>
<reference evidence="3" key="1">
    <citation type="submission" date="2020-11" db="EMBL/GenBank/DDBJ databases">
        <authorList>
            <consortium name="DOE Joint Genome Institute"/>
            <person name="Ahrendt S."/>
            <person name="Riley R."/>
            <person name="Andreopoulos W."/>
            <person name="Labutti K."/>
            <person name="Pangilinan J."/>
            <person name="Ruiz-Duenas F.J."/>
            <person name="Barrasa J.M."/>
            <person name="Sanchez-Garcia M."/>
            <person name="Camarero S."/>
            <person name="Miyauchi S."/>
            <person name="Serrano A."/>
            <person name="Linde D."/>
            <person name="Babiker R."/>
            <person name="Drula E."/>
            <person name="Ayuso-Fernandez I."/>
            <person name="Pacheco R."/>
            <person name="Padilla G."/>
            <person name="Ferreira P."/>
            <person name="Barriuso J."/>
            <person name="Kellner H."/>
            <person name="Castanera R."/>
            <person name="Alfaro M."/>
            <person name="Ramirez L."/>
            <person name="Pisabarro A.G."/>
            <person name="Kuo A."/>
            <person name="Tritt A."/>
            <person name="Lipzen A."/>
            <person name="He G."/>
            <person name="Yan M."/>
            <person name="Ng V."/>
            <person name="Cullen D."/>
            <person name="Martin F."/>
            <person name="Rosso M.-N."/>
            <person name="Henrissat B."/>
            <person name="Hibbett D."/>
            <person name="Martinez A.T."/>
            <person name="Grigoriev I.V."/>
        </authorList>
    </citation>
    <scope>NUCLEOTIDE SEQUENCE</scope>
    <source>
        <strain evidence="3">CIRM-BRFM 674</strain>
    </source>
</reference>
<dbReference type="GO" id="GO:0008270">
    <property type="term" value="F:zinc ion binding"/>
    <property type="evidence" value="ECO:0007669"/>
    <property type="project" value="InterPro"/>
</dbReference>
<gene>
    <name evidence="3" type="ORF">BDN70DRAFT_879789</name>
</gene>
<dbReference type="InterPro" id="IPR036864">
    <property type="entry name" value="Zn2-C6_fun-type_DNA-bd_sf"/>
</dbReference>
<dbReference type="GO" id="GO:0000981">
    <property type="term" value="F:DNA-binding transcription factor activity, RNA polymerase II-specific"/>
    <property type="evidence" value="ECO:0007669"/>
    <property type="project" value="InterPro"/>
</dbReference>
<dbReference type="Proteomes" id="UP000807469">
    <property type="component" value="Unassembled WGS sequence"/>
</dbReference>
<dbReference type="AlphaFoldDB" id="A0A9P5YZR0"/>